<evidence type="ECO:0000256" key="1">
    <source>
        <dbReference type="SAM" id="MobiDB-lite"/>
    </source>
</evidence>
<dbReference type="EMBL" id="AP019300">
    <property type="protein sequence ID" value="BBH01257.1"/>
    <property type="molecule type" value="Genomic_DNA"/>
</dbReference>
<evidence type="ECO:0000313" key="2">
    <source>
        <dbReference type="EMBL" id="BBH01257.1"/>
    </source>
</evidence>
<accession>A0A4Y1RBB4</accession>
<dbReference type="AlphaFoldDB" id="A0A4Y1RBB4"/>
<dbReference type="PANTHER" id="PTHR48205:SF1">
    <property type="entry name" value="OS01G0742766 PROTEIN"/>
    <property type="match status" value="1"/>
</dbReference>
<protein>
    <submittedName>
        <fullName evidence="2">Uncharacterized protein</fullName>
    </submittedName>
</protein>
<name>A0A4Y1RBB4_PRUDU</name>
<dbReference type="PANTHER" id="PTHR48205">
    <property type="entry name" value="OS01G0742766 PROTEIN"/>
    <property type="match status" value="1"/>
</dbReference>
<reference evidence="2" key="1">
    <citation type="journal article" date="2019" name="Science">
        <title>Mutation of a bHLH transcription factor allowed almond domestication.</title>
        <authorList>
            <person name="Sanchez-Perez R."/>
            <person name="Pavan S."/>
            <person name="Mazzeo R."/>
            <person name="Moldovan C."/>
            <person name="Aiese Cigliano R."/>
            <person name="Del Cueto J."/>
            <person name="Ricciardi F."/>
            <person name="Lotti C."/>
            <person name="Ricciardi L."/>
            <person name="Dicenta F."/>
            <person name="Lopez-Marques R.L."/>
            <person name="Lindberg Moller B."/>
        </authorList>
    </citation>
    <scope>NUCLEOTIDE SEQUENCE</scope>
</reference>
<gene>
    <name evidence="2" type="ORF">Prudu_011469</name>
</gene>
<proteinExistence type="predicted"/>
<organism evidence="2">
    <name type="scientific">Prunus dulcis</name>
    <name type="common">Almond</name>
    <name type="synonym">Amygdalus dulcis</name>
    <dbReference type="NCBI Taxonomy" id="3755"/>
    <lineage>
        <taxon>Eukaryota</taxon>
        <taxon>Viridiplantae</taxon>
        <taxon>Streptophyta</taxon>
        <taxon>Embryophyta</taxon>
        <taxon>Tracheophyta</taxon>
        <taxon>Spermatophyta</taxon>
        <taxon>Magnoliopsida</taxon>
        <taxon>eudicotyledons</taxon>
        <taxon>Gunneridae</taxon>
        <taxon>Pentapetalae</taxon>
        <taxon>rosids</taxon>
        <taxon>fabids</taxon>
        <taxon>Rosales</taxon>
        <taxon>Rosaceae</taxon>
        <taxon>Amygdaloideae</taxon>
        <taxon>Amygdaleae</taxon>
        <taxon>Prunus</taxon>
    </lineage>
</organism>
<sequence length="133" mass="14104">SIADCITKPIRPLFLAFQLATLSELETERAEAQRPTMAPAPPRRRKAAEPLSGSGVNVAAPVEKKSRVGATSVTTVQEAQTISSGVNLRVQQAKNAAVAQAQQDGATGNFRIFDSPFGNYLVPVVPTSKELSD</sequence>
<feature type="region of interest" description="Disordered" evidence="1">
    <location>
        <begin position="26"/>
        <end position="57"/>
    </location>
</feature>
<feature type="non-terminal residue" evidence="2">
    <location>
        <position position="1"/>
    </location>
</feature>